<evidence type="ECO:0000313" key="2">
    <source>
        <dbReference type="WBParaSite" id="JU765_v2.g1626.t1"/>
    </source>
</evidence>
<dbReference type="Proteomes" id="UP000887576">
    <property type="component" value="Unplaced"/>
</dbReference>
<name>A0AC34QH56_9BILA</name>
<proteinExistence type="predicted"/>
<accession>A0AC34QH56</accession>
<dbReference type="WBParaSite" id="JU765_v2.g1626.t1">
    <property type="protein sequence ID" value="JU765_v2.g1626.t1"/>
    <property type="gene ID" value="JU765_v2.g1626"/>
</dbReference>
<reference evidence="2" key="1">
    <citation type="submission" date="2022-11" db="UniProtKB">
        <authorList>
            <consortium name="WormBaseParasite"/>
        </authorList>
    </citation>
    <scope>IDENTIFICATION</scope>
</reference>
<protein>
    <submittedName>
        <fullName evidence="2">Uncharacterized protein</fullName>
    </submittedName>
</protein>
<organism evidence="1 2">
    <name type="scientific">Panagrolaimus sp. JU765</name>
    <dbReference type="NCBI Taxonomy" id="591449"/>
    <lineage>
        <taxon>Eukaryota</taxon>
        <taxon>Metazoa</taxon>
        <taxon>Ecdysozoa</taxon>
        <taxon>Nematoda</taxon>
        <taxon>Chromadorea</taxon>
        <taxon>Rhabditida</taxon>
        <taxon>Tylenchina</taxon>
        <taxon>Panagrolaimomorpha</taxon>
        <taxon>Panagrolaimoidea</taxon>
        <taxon>Panagrolaimidae</taxon>
        <taxon>Panagrolaimus</taxon>
    </lineage>
</organism>
<evidence type="ECO:0000313" key="1">
    <source>
        <dbReference type="Proteomes" id="UP000887576"/>
    </source>
</evidence>
<sequence length="81" mass="9184">MADTVYRVPVYILLGTFLKSMAELLARQTNDIIKEIELELPNAPQERLTNSVILKQAIKESGLCVHLKFPPPETSAFPFQR</sequence>